<organism evidence="2 3">
    <name type="scientific">Nonomuraea roseoviolacea subsp. carminata</name>
    <dbReference type="NCBI Taxonomy" id="160689"/>
    <lineage>
        <taxon>Bacteria</taxon>
        <taxon>Bacillati</taxon>
        <taxon>Actinomycetota</taxon>
        <taxon>Actinomycetes</taxon>
        <taxon>Streptosporangiales</taxon>
        <taxon>Streptosporangiaceae</taxon>
        <taxon>Nonomuraea</taxon>
    </lineage>
</organism>
<keyword evidence="3" id="KW-1185">Reference proteome</keyword>
<sequence length="53" mass="5601">MTGHPVTEDLFALAEEALPGVRRRDGGQMRGAALRPQTTVFGDDALPRAHGAS</sequence>
<evidence type="ECO:0000313" key="2">
    <source>
        <dbReference type="EMBL" id="MCP2351447.1"/>
    </source>
</evidence>
<reference evidence="2 3" key="1">
    <citation type="submission" date="2022-06" db="EMBL/GenBank/DDBJ databases">
        <title>Sequencing the genomes of 1000 actinobacteria strains.</title>
        <authorList>
            <person name="Klenk H.-P."/>
        </authorList>
    </citation>
    <scope>NUCLEOTIDE SEQUENCE [LARGE SCALE GENOMIC DNA]</scope>
    <source>
        <strain evidence="2 3">DSM 44170</strain>
    </source>
</reference>
<gene>
    <name evidence="2" type="ORF">HD595_007569</name>
</gene>
<dbReference type="RefSeq" id="WP_253777762.1">
    <property type="nucleotide sequence ID" value="NZ_BAAAVE010000002.1"/>
</dbReference>
<feature type="region of interest" description="Disordered" evidence="1">
    <location>
        <begin position="22"/>
        <end position="53"/>
    </location>
</feature>
<evidence type="ECO:0000256" key="1">
    <source>
        <dbReference type="SAM" id="MobiDB-lite"/>
    </source>
</evidence>
<proteinExistence type="predicted"/>
<dbReference type="EMBL" id="JAMZEC010000001">
    <property type="protein sequence ID" value="MCP2351447.1"/>
    <property type="molecule type" value="Genomic_DNA"/>
</dbReference>
<dbReference type="Proteomes" id="UP001320766">
    <property type="component" value="Unassembled WGS sequence"/>
</dbReference>
<name>A0ABT1KCQ5_9ACTN</name>
<protein>
    <submittedName>
        <fullName evidence="2">Uncharacterized protein</fullName>
    </submittedName>
</protein>
<accession>A0ABT1KCQ5</accession>
<evidence type="ECO:0000313" key="3">
    <source>
        <dbReference type="Proteomes" id="UP001320766"/>
    </source>
</evidence>
<comment type="caution">
    <text evidence="2">The sequence shown here is derived from an EMBL/GenBank/DDBJ whole genome shotgun (WGS) entry which is preliminary data.</text>
</comment>